<dbReference type="InterPro" id="IPR002201">
    <property type="entry name" value="Glyco_trans_9"/>
</dbReference>
<reference evidence="3 4" key="1">
    <citation type="submission" date="2020-03" db="EMBL/GenBank/DDBJ databases">
        <title>Tamlana sp. nov, isolated from XXX.</title>
        <authorList>
            <person name="Cao W.R."/>
        </authorList>
    </citation>
    <scope>NUCLEOTIDE SEQUENCE [LARGE SCALE GENOMIC DNA]</scope>
    <source>
        <strain evidence="3 4">HST1-43</strain>
    </source>
</reference>
<dbReference type="SUPFAM" id="SSF53756">
    <property type="entry name" value="UDP-Glycosyltransferase/glycogen phosphorylase"/>
    <property type="match status" value="1"/>
</dbReference>
<evidence type="ECO:0000256" key="2">
    <source>
        <dbReference type="ARBA" id="ARBA00022679"/>
    </source>
</evidence>
<organism evidence="3 4">
    <name type="scientific">Tamlana crocina</name>
    <dbReference type="NCBI Taxonomy" id="393006"/>
    <lineage>
        <taxon>Bacteria</taxon>
        <taxon>Pseudomonadati</taxon>
        <taxon>Bacteroidota</taxon>
        <taxon>Flavobacteriia</taxon>
        <taxon>Flavobacteriales</taxon>
        <taxon>Flavobacteriaceae</taxon>
        <taxon>Tamlana</taxon>
    </lineage>
</organism>
<dbReference type="PANTHER" id="PTHR30160">
    <property type="entry name" value="TETRAACYLDISACCHARIDE 4'-KINASE-RELATED"/>
    <property type="match status" value="1"/>
</dbReference>
<dbReference type="Proteomes" id="UP000760545">
    <property type="component" value="Unassembled WGS sequence"/>
</dbReference>
<keyword evidence="2" id="KW-0808">Transferase</keyword>
<dbReference type="Gene3D" id="3.40.50.2000">
    <property type="entry name" value="Glycogen Phosphorylase B"/>
    <property type="match status" value="2"/>
</dbReference>
<dbReference type="EMBL" id="JAAVJS010000011">
    <property type="protein sequence ID" value="NJX15749.1"/>
    <property type="molecule type" value="Genomic_DNA"/>
</dbReference>
<protein>
    <submittedName>
        <fullName evidence="3">Glycosyltransferase family 9 protein</fullName>
    </submittedName>
</protein>
<dbReference type="PANTHER" id="PTHR30160:SF7">
    <property type="entry name" value="ADP-HEPTOSE--LPS HEPTOSYLTRANSFERASE 2"/>
    <property type="match status" value="1"/>
</dbReference>
<evidence type="ECO:0000313" key="4">
    <source>
        <dbReference type="Proteomes" id="UP000760545"/>
    </source>
</evidence>
<sequence length="350" mass="40189">MKILVIQQKMIGDVLTSSILFEALRRKYPNAQLHYLINEHTFPVVQNHPFIDQFIFFTKAAKNSKKELLKLALSVKASKYDVVIDVYSKLSSNIITLFSAAKTKISYHKTYTTFVYTHNVKRKKASESKSLAIENRLQLLEPLDIDTQLIKPKIYLSDDEIEQSKVFLKAHGINLEKPIVMIGVLGSGANKTYPHQYIAEVIDTVFTETNAQILFNYIPKQKELAEDIYNNCNKETQQAIFFNVFGNSLREFLSITHHCNALIGNEGGAVNMAKALSVPTFSIFSPWIDKATWSLFEDEKNISVHLKDFKPEIYTKPEKTFKNDADKLYKKFTPNLFKEKLVCFLKNIKN</sequence>
<comment type="caution">
    <text evidence="3">The sequence shown here is derived from an EMBL/GenBank/DDBJ whole genome shotgun (WGS) entry which is preliminary data.</text>
</comment>
<evidence type="ECO:0000313" key="3">
    <source>
        <dbReference type="EMBL" id="NJX15749.1"/>
    </source>
</evidence>
<name>A0ABX1DFA6_9FLAO</name>
<dbReference type="InterPro" id="IPR051199">
    <property type="entry name" value="LPS_LOS_Heptosyltrfase"/>
</dbReference>
<keyword evidence="1" id="KW-0328">Glycosyltransferase</keyword>
<dbReference type="RefSeq" id="WP_167917982.1">
    <property type="nucleotide sequence ID" value="NZ_JAAVJS010000011.1"/>
</dbReference>
<dbReference type="Pfam" id="PF01075">
    <property type="entry name" value="Glyco_transf_9"/>
    <property type="match status" value="1"/>
</dbReference>
<evidence type="ECO:0000256" key="1">
    <source>
        <dbReference type="ARBA" id="ARBA00022676"/>
    </source>
</evidence>
<gene>
    <name evidence="3" type="ORF">HC176_09630</name>
</gene>
<accession>A0ABX1DFA6</accession>
<proteinExistence type="predicted"/>
<keyword evidence="4" id="KW-1185">Reference proteome</keyword>
<dbReference type="CDD" id="cd03789">
    <property type="entry name" value="GT9_LPS_heptosyltransferase"/>
    <property type="match status" value="1"/>
</dbReference>